<comment type="caution">
    <text evidence="1">The sequence shown here is derived from an EMBL/GenBank/DDBJ whole genome shotgun (WGS) entry which is preliminary data.</text>
</comment>
<reference evidence="1 2" key="1">
    <citation type="submission" date="2018-07" db="EMBL/GenBank/DDBJ databases">
        <title>Genome sequence of Roseomonas fauriae ATCC 49958.</title>
        <authorList>
            <person name="Sant'Anna F.H."/>
            <person name="Baldani J.I."/>
            <person name="Zilli J.E."/>
            <person name="Reis V.M."/>
            <person name="Hartmann A."/>
            <person name="Cruz L."/>
            <person name="de Souza E.M."/>
            <person name="de Oliveira Pedrosa F."/>
            <person name="Passaglia L.M.P."/>
        </authorList>
    </citation>
    <scope>NUCLEOTIDE SEQUENCE [LARGE SCALE GENOMIC DNA]</scope>
    <source>
        <strain evidence="1 2">ATCC 49958</strain>
    </source>
</reference>
<organism evidence="1 2">
    <name type="scientific">Azospirillum brasilense</name>
    <dbReference type="NCBI Taxonomy" id="192"/>
    <lineage>
        <taxon>Bacteria</taxon>
        <taxon>Pseudomonadati</taxon>
        <taxon>Pseudomonadota</taxon>
        <taxon>Alphaproteobacteria</taxon>
        <taxon>Rhodospirillales</taxon>
        <taxon>Azospirillaceae</taxon>
        <taxon>Azospirillum</taxon>
    </lineage>
</organism>
<dbReference type="Proteomes" id="UP000476837">
    <property type="component" value="Unassembled WGS sequence"/>
</dbReference>
<proteinExistence type="predicted"/>
<dbReference type="EMBL" id="QOKV01000007">
    <property type="protein sequence ID" value="KAA0685455.1"/>
    <property type="molecule type" value="Genomic_DNA"/>
</dbReference>
<dbReference type="RefSeq" id="WP_149165192.1">
    <property type="nucleotide sequence ID" value="NZ_QOKV01000007.1"/>
</dbReference>
<evidence type="ECO:0000313" key="1">
    <source>
        <dbReference type="EMBL" id="KAA0685455.1"/>
    </source>
</evidence>
<dbReference type="PROSITE" id="PS51257">
    <property type="entry name" value="PROKAR_LIPOPROTEIN"/>
    <property type="match status" value="1"/>
</dbReference>
<sequence>MRRMMAGNGFGAILLAGGLLVGGLLGGCANPAADQAMIAQNALVGMPKQTLLSCAGVPERQATAGDLEFFTYRSNRLISYPAWGGYGGYWGYPYGGWGGYGYDVTSVDCEATFTLRNGVVERIVYGGSSSGGSRLGQCYAIVQNCLAQVPSQSPQPSMAPAR</sequence>
<accession>A0A6L3B032</accession>
<name>A0A6L3B032_AZOBR</name>
<dbReference type="AlphaFoldDB" id="A0A6L3B032"/>
<protein>
    <recommendedName>
        <fullName evidence="3">DUF4136 domain-containing protein</fullName>
    </recommendedName>
</protein>
<evidence type="ECO:0008006" key="3">
    <source>
        <dbReference type="Google" id="ProtNLM"/>
    </source>
</evidence>
<evidence type="ECO:0000313" key="2">
    <source>
        <dbReference type="Proteomes" id="UP000476837"/>
    </source>
</evidence>
<gene>
    <name evidence="1" type="ORF">DS837_13205</name>
</gene>